<evidence type="ECO:0000313" key="3">
    <source>
        <dbReference type="EMBL" id="QNN50021.1"/>
    </source>
</evidence>
<organism evidence="3 4">
    <name type="scientific">Phycicoccus endophyticus</name>
    <dbReference type="NCBI Taxonomy" id="1690220"/>
    <lineage>
        <taxon>Bacteria</taxon>
        <taxon>Bacillati</taxon>
        <taxon>Actinomycetota</taxon>
        <taxon>Actinomycetes</taxon>
        <taxon>Micrococcales</taxon>
        <taxon>Intrasporangiaceae</taxon>
        <taxon>Phycicoccus</taxon>
    </lineage>
</organism>
<dbReference type="KEGG" id="pei:H9L10_02785"/>
<dbReference type="EMBL" id="CP060712">
    <property type="protein sequence ID" value="QNN50021.1"/>
    <property type="molecule type" value="Genomic_DNA"/>
</dbReference>
<dbReference type="Proteomes" id="UP000515976">
    <property type="component" value="Chromosome"/>
</dbReference>
<dbReference type="Pfam" id="PF05257">
    <property type="entry name" value="CHAP"/>
    <property type="match status" value="1"/>
</dbReference>
<proteinExistence type="predicted"/>
<protein>
    <submittedName>
        <fullName evidence="3">CHAP domain-containing protein</fullName>
    </submittedName>
</protein>
<feature type="chain" id="PRO_5028874174" evidence="1">
    <location>
        <begin position="26"/>
        <end position="221"/>
    </location>
</feature>
<keyword evidence="1" id="KW-0732">Signal</keyword>
<dbReference type="AlphaFoldDB" id="A0A7G9R346"/>
<feature type="signal peptide" evidence="1">
    <location>
        <begin position="1"/>
        <end position="25"/>
    </location>
</feature>
<evidence type="ECO:0000259" key="2">
    <source>
        <dbReference type="Pfam" id="PF05257"/>
    </source>
</evidence>
<dbReference type="RefSeq" id="WP_166103469.1">
    <property type="nucleotide sequence ID" value="NZ_BMMY01000002.1"/>
</dbReference>
<reference evidence="3 4" key="1">
    <citation type="submission" date="2020-08" db="EMBL/GenBank/DDBJ databases">
        <title>Genome sequence of Phycicoccus endophyticus JCM 31784T.</title>
        <authorList>
            <person name="Hyun D.-W."/>
            <person name="Bae J.-W."/>
        </authorList>
    </citation>
    <scope>NUCLEOTIDE SEQUENCE [LARGE SCALE GENOMIC DNA]</scope>
    <source>
        <strain evidence="3 4">JCM 31784</strain>
    </source>
</reference>
<evidence type="ECO:0000313" key="4">
    <source>
        <dbReference type="Proteomes" id="UP000515976"/>
    </source>
</evidence>
<dbReference type="InterPro" id="IPR038765">
    <property type="entry name" value="Papain-like_cys_pep_sf"/>
</dbReference>
<name>A0A7G9R346_9MICO</name>
<gene>
    <name evidence="3" type="ORF">H9L10_02785</name>
</gene>
<accession>A0A7G9R346</accession>
<evidence type="ECO:0000256" key="1">
    <source>
        <dbReference type="SAM" id="SignalP"/>
    </source>
</evidence>
<sequence>MTHRPAIVLGSAVLLAGLSALPAAADPLPSTDGLSALRQDTVTRADAALNNPRKFKLAGSETVYLSTVKAAQNRNVLERNGSNANRNVYNHYNGNSWCGSFVAAMWTGHTMPNAASYPRIPSSYESSQAWATDPKVADLFHPFTGADQKLPAPGDVLVWKDDDSSWTGHVGLVVKVRASTRRVVTVEGNVDGDEIAKKVYTWGAKGPQRAGKTFRGYTSRQ</sequence>
<dbReference type="Gene3D" id="3.90.1720.10">
    <property type="entry name" value="endopeptidase domain like (from Nostoc punctiforme)"/>
    <property type="match status" value="1"/>
</dbReference>
<keyword evidence="4" id="KW-1185">Reference proteome</keyword>
<dbReference type="SUPFAM" id="SSF54001">
    <property type="entry name" value="Cysteine proteinases"/>
    <property type="match status" value="1"/>
</dbReference>
<dbReference type="InterPro" id="IPR007921">
    <property type="entry name" value="CHAP_dom"/>
</dbReference>
<feature type="domain" description="Peptidase C51" evidence="2">
    <location>
        <begin position="91"/>
        <end position="189"/>
    </location>
</feature>